<evidence type="ECO:0000313" key="6">
    <source>
        <dbReference type="EMBL" id="HJA08568.1"/>
    </source>
</evidence>
<evidence type="ECO:0000256" key="1">
    <source>
        <dbReference type="ARBA" id="ARBA00009437"/>
    </source>
</evidence>
<proteinExistence type="inferred from homology"/>
<accession>A0A9D2KMI2</accession>
<dbReference type="InterPro" id="IPR000847">
    <property type="entry name" value="LysR_HTH_N"/>
</dbReference>
<dbReference type="PANTHER" id="PTHR30126:SF40">
    <property type="entry name" value="HTH-TYPE TRANSCRIPTIONAL REGULATOR GLTR"/>
    <property type="match status" value="1"/>
</dbReference>
<evidence type="ECO:0000259" key="5">
    <source>
        <dbReference type="PROSITE" id="PS50931"/>
    </source>
</evidence>
<keyword evidence="2" id="KW-0805">Transcription regulation</keyword>
<dbReference type="Gene3D" id="3.40.190.290">
    <property type="match status" value="1"/>
</dbReference>
<dbReference type="PROSITE" id="PS50931">
    <property type="entry name" value="HTH_LYSR"/>
    <property type="match status" value="1"/>
</dbReference>
<keyword evidence="3" id="KW-0238">DNA-binding</keyword>
<protein>
    <submittedName>
        <fullName evidence="6">LysR family transcriptional regulator</fullName>
    </submittedName>
</protein>
<dbReference type="AlphaFoldDB" id="A0A9D2KMI2"/>
<dbReference type="InterPro" id="IPR005119">
    <property type="entry name" value="LysR_subst-bd"/>
</dbReference>
<dbReference type="GO" id="GO:0000976">
    <property type="term" value="F:transcription cis-regulatory region binding"/>
    <property type="evidence" value="ECO:0007669"/>
    <property type="project" value="TreeGrafter"/>
</dbReference>
<comment type="similarity">
    <text evidence="1">Belongs to the LysR transcriptional regulatory family.</text>
</comment>
<evidence type="ECO:0000256" key="3">
    <source>
        <dbReference type="ARBA" id="ARBA00023125"/>
    </source>
</evidence>
<reference evidence="6" key="2">
    <citation type="submission" date="2021-04" db="EMBL/GenBank/DDBJ databases">
        <authorList>
            <person name="Gilroy R."/>
        </authorList>
    </citation>
    <scope>NUCLEOTIDE SEQUENCE</scope>
    <source>
        <strain evidence="6">CHK186-16707</strain>
    </source>
</reference>
<name>A0A9D2KMI2_9BACT</name>
<dbReference type="FunFam" id="1.10.10.10:FF:000001">
    <property type="entry name" value="LysR family transcriptional regulator"/>
    <property type="match status" value="1"/>
</dbReference>
<keyword evidence="4" id="KW-0804">Transcription</keyword>
<dbReference type="SUPFAM" id="SSF53850">
    <property type="entry name" value="Periplasmic binding protein-like II"/>
    <property type="match status" value="1"/>
</dbReference>
<dbReference type="Pfam" id="PF03466">
    <property type="entry name" value="LysR_substrate"/>
    <property type="match status" value="1"/>
</dbReference>
<dbReference type="InterPro" id="IPR036390">
    <property type="entry name" value="WH_DNA-bd_sf"/>
</dbReference>
<sequence length="298" mass="33416">MRLEQLEVFVATARCGSISAAARKLGISRPAASAAVKSLEQELDVALLLKGNQGVHLTPAGQLVLEKAAGALALIDEMRNYGRADIKNSVSICSTPLLSLYLTRNIFLPFKERHPHFDIVISNTYLTDVVRQLETRASCMAVTLTSLGLNIVESAKKLGCEIIPLYTDERKLFMGARHPLAAREYLTAEDLSRLNIALYSTDQEQVSRQYLPYFAGSYRVSNRSDMLDLVVRNEAVFIHPAIQCRHDLRVIKGDVVEKRLRLDSIKHEVPVVAIRLPELTVAERLFWQYLIVNFAKKL</sequence>
<dbReference type="Gene3D" id="1.10.10.10">
    <property type="entry name" value="Winged helix-like DNA-binding domain superfamily/Winged helix DNA-binding domain"/>
    <property type="match status" value="1"/>
</dbReference>
<reference evidence="6" key="1">
    <citation type="journal article" date="2021" name="PeerJ">
        <title>Extensive microbial diversity within the chicken gut microbiome revealed by metagenomics and culture.</title>
        <authorList>
            <person name="Gilroy R."/>
            <person name="Ravi A."/>
            <person name="Getino M."/>
            <person name="Pursley I."/>
            <person name="Horton D.L."/>
            <person name="Alikhan N.F."/>
            <person name="Baker D."/>
            <person name="Gharbi K."/>
            <person name="Hall N."/>
            <person name="Watson M."/>
            <person name="Adriaenssens E.M."/>
            <person name="Foster-Nyarko E."/>
            <person name="Jarju S."/>
            <person name="Secka A."/>
            <person name="Antonio M."/>
            <person name="Oren A."/>
            <person name="Chaudhuri R.R."/>
            <person name="La Ragione R."/>
            <person name="Hildebrand F."/>
            <person name="Pallen M.J."/>
        </authorList>
    </citation>
    <scope>NUCLEOTIDE SEQUENCE</scope>
    <source>
        <strain evidence="6">CHK186-16707</strain>
    </source>
</reference>
<dbReference type="SUPFAM" id="SSF46785">
    <property type="entry name" value="Winged helix' DNA-binding domain"/>
    <property type="match status" value="1"/>
</dbReference>
<evidence type="ECO:0000256" key="4">
    <source>
        <dbReference type="ARBA" id="ARBA00023163"/>
    </source>
</evidence>
<feature type="domain" description="HTH lysR-type" evidence="5">
    <location>
        <begin position="1"/>
        <end position="58"/>
    </location>
</feature>
<dbReference type="PANTHER" id="PTHR30126">
    <property type="entry name" value="HTH-TYPE TRANSCRIPTIONAL REGULATOR"/>
    <property type="match status" value="1"/>
</dbReference>
<evidence type="ECO:0000313" key="7">
    <source>
        <dbReference type="Proteomes" id="UP000824225"/>
    </source>
</evidence>
<dbReference type="GO" id="GO:0003700">
    <property type="term" value="F:DNA-binding transcription factor activity"/>
    <property type="evidence" value="ECO:0007669"/>
    <property type="project" value="InterPro"/>
</dbReference>
<dbReference type="Proteomes" id="UP000824225">
    <property type="component" value="Unassembled WGS sequence"/>
</dbReference>
<dbReference type="EMBL" id="DXAN01000017">
    <property type="protein sequence ID" value="HJA08568.1"/>
    <property type="molecule type" value="Genomic_DNA"/>
</dbReference>
<evidence type="ECO:0000256" key="2">
    <source>
        <dbReference type="ARBA" id="ARBA00023015"/>
    </source>
</evidence>
<dbReference type="Pfam" id="PF00126">
    <property type="entry name" value="HTH_1"/>
    <property type="match status" value="1"/>
</dbReference>
<gene>
    <name evidence="6" type="ORF">H9962_05195</name>
</gene>
<organism evidence="6 7">
    <name type="scientific">Candidatus Mailhella merdigallinarum</name>
    <dbReference type="NCBI Taxonomy" id="2838658"/>
    <lineage>
        <taxon>Bacteria</taxon>
        <taxon>Pseudomonadati</taxon>
        <taxon>Thermodesulfobacteriota</taxon>
        <taxon>Desulfovibrionia</taxon>
        <taxon>Desulfovibrionales</taxon>
        <taxon>Desulfovibrionaceae</taxon>
        <taxon>Mailhella</taxon>
    </lineage>
</organism>
<comment type="caution">
    <text evidence="6">The sequence shown here is derived from an EMBL/GenBank/DDBJ whole genome shotgun (WGS) entry which is preliminary data.</text>
</comment>
<dbReference type="CDD" id="cd05466">
    <property type="entry name" value="PBP2_LTTR_substrate"/>
    <property type="match status" value="1"/>
</dbReference>
<dbReference type="PRINTS" id="PR00039">
    <property type="entry name" value="HTHLYSR"/>
</dbReference>
<dbReference type="InterPro" id="IPR036388">
    <property type="entry name" value="WH-like_DNA-bd_sf"/>
</dbReference>